<dbReference type="EMBL" id="PFHJ01000007">
    <property type="protein sequence ID" value="PIW91592.1"/>
    <property type="molecule type" value="Genomic_DNA"/>
</dbReference>
<keyword evidence="1" id="KW-0812">Transmembrane</keyword>
<evidence type="ECO:0000256" key="1">
    <source>
        <dbReference type="SAM" id="Phobius"/>
    </source>
</evidence>
<evidence type="ECO:0000313" key="2">
    <source>
        <dbReference type="EMBL" id="PIW91592.1"/>
    </source>
</evidence>
<dbReference type="Pfam" id="PF06550">
    <property type="entry name" value="SPP"/>
    <property type="match status" value="1"/>
</dbReference>
<feature type="non-terminal residue" evidence="2">
    <location>
        <position position="294"/>
    </location>
</feature>
<feature type="transmembrane region" description="Helical" evidence="1">
    <location>
        <begin position="276"/>
        <end position="293"/>
    </location>
</feature>
<reference evidence="3" key="1">
    <citation type="submission" date="2017-09" db="EMBL/GenBank/DDBJ databases">
        <title>Depth-based differentiation of microbial function through sediment-hosted aquifers and enrichment of novel symbionts in the deep terrestrial subsurface.</title>
        <authorList>
            <person name="Probst A.J."/>
            <person name="Ladd B."/>
            <person name="Jarett J.K."/>
            <person name="Geller-Mcgrath D.E."/>
            <person name="Sieber C.M.K."/>
            <person name="Emerson J.B."/>
            <person name="Anantharaman K."/>
            <person name="Thomas B.C."/>
            <person name="Malmstrom R."/>
            <person name="Stieglmeier M."/>
            <person name="Klingl A."/>
            <person name="Woyke T."/>
            <person name="Ryan C.M."/>
            <person name="Banfield J.F."/>
        </authorList>
    </citation>
    <scope>NUCLEOTIDE SEQUENCE [LARGE SCALE GENOMIC DNA]</scope>
</reference>
<feature type="transmembrane region" description="Helical" evidence="1">
    <location>
        <begin position="224"/>
        <end position="245"/>
    </location>
</feature>
<feature type="transmembrane region" description="Helical" evidence="1">
    <location>
        <begin position="20"/>
        <end position="42"/>
    </location>
</feature>
<dbReference type="AlphaFoldDB" id="A0A2H9N214"/>
<keyword evidence="1" id="KW-1133">Transmembrane helix</keyword>
<evidence type="ECO:0000313" key="3">
    <source>
        <dbReference type="Proteomes" id="UP000236840"/>
    </source>
</evidence>
<feature type="transmembrane region" description="Helical" evidence="1">
    <location>
        <begin position="159"/>
        <end position="176"/>
    </location>
</feature>
<dbReference type="Proteomes" id="UP000236840">
    <property type="component" value="Unassembled WGS sequence"/>
</dbReference>
<feature type="transmembrane region" description="Helical" evidence="1">
    <location>
        <begin position="133"/>
        <end position="153"/>
    </location>
</feature>
<comment type="caution">
    <text evidence="2">The sequence shown here is derived from an EMBL/GenBank/DDBJ whole genome shotgun (WGS) entry which is preliminary data.</text>
</comment>
<dbReference type="InterPro" id="IPR010545">
    <property type="entry name" value="SPP"/>
</dbReference>
<accession>A0A2H9N214</accession>
<keyword evidence="1" id="KW-0472">Membrane</keyword>
<sequence length="294" mass="32799">MPEGNENQKPTEVVSIQSPWRIFAIEAFLFCLTIGLGIAAAFKINEILKIKKITPPEISLWQFIFYFLLATFLLLLILHFVKFQKGKGVIFKILFALSTFLGGLLFLEAWLPEPAPLILIVFFYFWWWKSPTVLNQDILMILGMAGVGSVLGLSLNPEIVAGLLVIFSIYDFIAVYKTKHMVKMAKEMIESKAILALVIPPNIFGFQESLGKIRVPAERVGGKFLVLGGGDIVFPLLFSASLIPVGILNSLIVAFFSLIGLFVGFYFFTSQKIRQPIPALPPIAFFSIIGYLIT</sequence>
<feature type="transmembrane region" description="Helical" evidence="1">
    <location>
        <begin position="93"/>
        <end position="126"/>
    </location>
</feature>
<proteinExistence type="predicted"/>
<name>A0A2H9N214_9BACT</name>
<protein>
    <submittedName>
        <fullName evidence="2">Uncharacterized protein</fullName>
    </submittedName>
</protein>
<organism evidence="2 3">
    <name type="scientific">Candidatus Nealsonbacteria bacterium CG_4_8_14_3_um_filter_37_36</name>
    <dbReference type="NCBI Taxonomy" id="1974688"/>
    <lineage>
        <taxon>Bacteria</taxon>
        <taxon>Candidatus Nealsoniibacteriota</taxon>
    </lineage>
</organism>
<feature type="transmembrane region" description="Helical" evidence="1">
    <location>
        <begin position="63"/>
        <end position="81"/>
    </location>
</feature>
<gene>
    <name evidence="2" type="ORF">COZ90_00275</name>
</gene>
<feature type="transmembrane region" description="Helical" evidence="1">
    <location>
        <begin position="251"/>
        <end position="269"/>
    </location>
</feature>